<dbReference type="AlphaFoldDB" id="A0A2J8ABB3"/>
<keyword evidence="4" id="KW-0560">Oxidoreductase</keyword>
<keyword evidence="2" id="KW-0285">Flavoprotein</keyword>
<proteinExistence type="inferred from homology"/>
<evidence type="ECO:0000256" key="5">
    <source>
        <dbReference type="ARBA" id="ARBA00023157"/>
    </source>
</evidence>
<dbReference type="PRINTS" id="PR00368">
    <property type="entry name" value="FADPNR"/>
</dbReference>
<evidence type="ECO:0000256" key="6">
    <source>
        <dbReference type="ARBA" id="ARBA00023284"/>
    </source>
</evidence>
<dbReference type="PANTHER" id="PTHR48105">
    <property type="entry name" value="THIOREDOXIN REDUCTASE 1-RELATED-RELATED"/>
    <property type="match status" value="1"/>
</dbReference>
<evidence type="ECO:0000256" key="2">
    <source>
        <dbReference type="ARBA" id="ARBA00022630"/>
    </source>
</evidence>
<organism evidence="9 10">
    <name type="scientific">Tetrabaena socialis</name>
    <dbReference type="NCBI Taxonomy" id="47790"/>
    <lineage>
        <taxon>Eukaryota</taxon>
        <taxon>Viridiplantae</taxon>
        <taxon>Chlorophyta</taxon>
        <taxon>core chlorophytes</taxon>
        <taxon>Chlorophyceae</taxon>
        <taxon>CS clade</taxon>
        <taxon>Chlamydomonadales</taxon>
        <taxon>Tetrabaenaceae</taxon>
        <taxon>Tetrabaena</taxon>
    </lineage>
</organism>
<evidence type="ECO:0000256" key="4">
    <source>
        <dbReference type="ARBA" id="ARBA00023002"/>
    </source>
</evidence>
<evidence type="ECO:0000256" key="7">
    <source>
        <dbReference type="SAM" id="MobiDB-lite"/>
    </source>
</evidence>
<dbReference type="SUPFAM" id="SSF51905">
    <property type="entry name" value="FAD/NAD(P)-binding domain"/>
    <property type="match status" value="1"/>
</dbReference>
<keyword evidence="5" id="KW-1015">Disulfide bond</keyword>
<keyword evidence="10" id="KW-1185">Reference proteome</keyword>
<accession>A0A2J8ABB3</accession>
<dbReference type="InterPro" id="IPR008255">
    <property type="entry name" value="Pyr_nucl-diS_OxRdtase_2_AS"/>
</dbReference>
<name>A0A2J8ABB3_9CHLO</name>
<dbReference type="InterPro" id="IPR023753">
    <property type="entry name" value="FAD/NAD-binding_dom"/>
</dbReference>
<evidence type="ECO:0000256" key="3">
    <source>
        <dbReference type="ARBA" id="ARBA00022827"/>
    </source>
</evidence>
<reference evidence="9 10" key="1">
    <citation type="journal article" date="2017" name="Mol. Biol. Evol.">
        <title>The 4-celled Tetrabaena socialis nuclear genome reveals the essential components for genetic control of cell number at the origin of multicellularity in the volvocine lineage.</title>
        <authorList>
            <person name="Featherston J."/>
            <person name="Arakaki Y."/>
            <person name="Hanschen E.R."/>
            <person name="Ferris P.J."/>
            <person name="Michod R.E."/>
            <person name="Olson B.J.S.C."/>
            <person name="Nozaki H."/>
            <person name="Durand P.M."/>
        </authorList>
    </citation>
    <scope>NUCLEOTIDE SEQUENCE [LARGE SCALE GENOMIC DNA]</scope>
    <source>
        <strain evidence="9 10">NIES-571</strain>
    </source>
</reference>
<keyword evidence="6" id="KW-0676">Redox-active center</keyword>
<dbReference type="OrthoDB" id="371245at2759"/>
<gene>
    <name evidence="9" type="ORF">TSOC_003535</name>
</gene>
<protein>
    <submittedName>
        <fullName evidence="9">Thioredoxin reductase 2</fullName>
    </submittedName>
</protein>
<evidence type="ECO:0000256" key="1">
    <source>
        <dbReference type="ARBA" id="ARBA00009333"/>
    </source>
</evidence>
<comment type="similarity">
    <text evidence="1">Belongs to the class-II pyridine nucleotide-disulfide oxidoreductase family.</text>
</comment>
<feature type="compositionally biased region" description="Low complexity" evidence="7">
    <location>
        <begin position="78"/>
        <end position="95"/>
    </location>
</feature>
<evidence type="ECO:0000313" key="10">
    <source>
        <dbReference type="Proteomes" id="UP000236333"/>
    </source>
</evidence>
<feature type="region of interest" description="Disordered" evidence="7">
    <location>
        <begin position="66"/>
        <end position="104"/>
    </location>
</feature>
<comment type="caution">
    <text evidence="9">The sequence shown here is derived from an EMBL/GenBank/DDBJ whole genome shotgun (WGS) entry which is preliminary data.</text>
</comment>
<dbReference type="InterPro" id="IPR050097">
    <property type="entry name" value="Ferredoxin-NADP_redctase_2"/>
</dbReference>
<dbReference type="Pfam" id="PF07992">
    <property type="entry name" value="Pyr_redox_2"/>
    <property type="match status" value="1"/>
</dbReference>
<dbReference type="Proteomes" id="UP000236333">
    <property type="component" value="Unassembled WGS sequence"/>
</dbReference>
<dbReference type="GO" id="GO:0097237">
    <property type="term" value="P:cellular response to toxic substance"/>
    <property type="evidence" value="ECO:0007669"/>
    <property type="project" value="UniProtKB-ARBA"/>
</dbReference>
<evidence type="ECO:0000259" key="8">
    <source>
        <dbReference type="Pfam" id="PF07992"/>
    </source>
</evidence>
<dbReference type="EMBL" id="PGGS01000077">
    <property type="protein sequence ID" value="PNH09820.1"/>
    <property type="molecule type" value="Genomic_DNA"/>
</dbReference>
<evidence type="ECO:0000313" key="9">
    <source>
        <dbReference type="EMBL" id="PNH09820.1"/>
    </source>
</evidence>
<dbReference type="Gene3D" id="3.50.50.60">
    <property type="entry name" value="FAD/NAD(P)-binding domain"/>
    <property type="match status" value="2"/>
</dbReference>
<dbReference type="InterPro" id="IPR036188">
    <property type="entry name" value="FAD/NAD-bd_sf"/>
</dbReference>
<keyword evidence="3" id="KW-0274">FAD</keyword>
<dbReference type="PRINTS" id="PR00469">
    <property type="entry name" value="PNDRDTASEII"/>
</dbReference>
<dbReference type="PROSITE" id="PS00573">
    <property type="entry name" value="PYRIDINE_REDOX_2"/>
    <property type="match status" value="1"/>
</dbReference>
<dbReference type="GO" id="GO:0016668">
    <property type="term" value="F:oxidoreductase activity, acting on a sulfur group of donors, NAD(P) as acceptor"/>
    <property type="evidence" value="ECO:0007669"/>
    <property type="project" value="UniProtKB-ARBA"/>
</dbReference>
<sequence length="198" mass="20824">MAGRAPSRAAHSESTAASSLMTAVRPFTTWMSTNARRPAPPSIASSVAWKVRQTAQSPSYRYLNSLEEWDSLPPPPSTGRKSPPRASSSPAAAARLAEGPTAGEGGIFSETVDFIDLSKRPFRLRTSEKEVLADTVIIATGAVARRLEFPGSGEDGGFWNKGISACAVCDGAAPIFRNKPIAVLGGGDSAMEEANFLT</sequence>
<feature type="domain" description="FAD/NAD(P)-binding" evidence="8">
    <location>
        <begin position="111"/>
        <end position="197"/>
    </location>
</feature>